<evidence type="ECO:0000313" key="8">
    <source>
        <dbReference type="EMBL" id="KAF2096479.1"/>
    </source>
</evidence>
<dbReference type="AlphaFoldDB" id="A0A9P4I9F3"/>
<dbReference type="InterPro" id="IPR036259">
    <property type="entry name" value="MFS_trans_sf"/>
</dbReference>
<keyword evidence="4 6" id="KW-1133">Transmembrane helix</keyword>
<feature type="transmembrane region" description="Helical" evidence="6">
    <location>
        <begin position="453"/>
        <end position="472"/>
    </location>
</feature>
<evidence type="ECO:0000259" key="7">
    <source>
        <dbReference type="PROSITE" id="PS50850"/>
    </source>
</evidence>
<dbReference type="GO" id="GO:0016020">
    <property type="term" value="C:membrane"/>
    <property type="evidence" value="ECO:0007669"/>
    <property type="project" value="UniProtKB-SubCell"/>
</dbReference>
<protein>
    <submittedName>
        <fullName evidence="8">General substrate transporter</fullName>
    </submittedName>
</protein>
<feature type="transmembrane region" description="Helical" evidence="6">
    <location>
        <begin position="195"/>
        <end position="218"/>
    </location>
</feature>
<feature type="transmembrane region" description="Helical" evidence="6">
    <location>
        <begin position="35"/>
        <end position="52"/>
    </location>
</feature>
<sequence>MSQPAGETHAVLSVPQILANTPYRPWILNKRLRKLYFALIPACIFVCATNGFDGSMINGIQAVKSWQDSFNHPSGAILGFMAACYPLGAVLSTPFAPPIADRFGRRWSVFIGSVIMCIGVALQTASNTVAFFCGARVVVGFGITMALAAAPVLISELAHPQDRVIFTAIYGTSFYLGAVPAAWVTYGTFRIPNSWGWRIPSILQAVPAIIQVIFIFMLPESPRWLVYKDRHEEALNIFVKYHGMGSSGDELAQAEYFEVVETLRIEKEARAVGLKLFFQTRGNMHRLAILITFGFFGQWSGNGLVSYYLAKILTSIGITGQSEQNMINGVLTTVNYVTGVFAAFMTMHVDRRKMFMGGGIGMILFFSSLTIGLAVYNEKHSSAAGRAALGFIFIYYVAYNICLNATLYLYPSEVLPFRLRAMGMGVLVFSNKLALFLNQFVNPIGMDSLGWKYYLVYVGWLVVEVIVMYFLWPETRGYSLERVAEVFDGPAIKDALDTAVAKDMMNEKVHLENVEVTNVKDV</sequence>
<feature type="transmembrane region" description="Helical" evidence="6">
    <location>
        <begin position="72"/>
        <end position="95"/>
    </location>
</feature>
<feature type="transmembrane region" description="Helical" evidence="6">
    <location>
        <begin position="354"/>
        <end position="376"/>
    </location>
</feature>
<feature type="transmembrane region" description="Helical" evidence="6">
    <location>
        <begin position="329"/>
        <end position="347"/>
    </location>
</feature>
<dbReference type="InterPro" id="IPR020846">
    <property type="entry name" value="MFS_dom"/>
</dbReference>
<evidence type="ECO:0000256" key="3">
    <source>
        <dbReference type="ARBA" id="ARBA00022692"/>
    </source>
</evidence>
<evidence type="ECO:0000256" key="2">
    <source>
        <dbReference type="ARBA" id="ARBA00010992"/>
    </source>
</evidence>
<reference evidence="8" key="1">
    <citation type="journal article" date="2020" name="Stud. Mycol.">
        <title>101 Dothideomycetes genomes: a test case for predicting lifestyles and emergence of pathogens.</title>
        <authorList>
            <person name="Haridas S."/>
            <person name="Albert R."/>
            <person name="Binder M."/>
            <person name="Bloem J."/>
            <person name="Labutti K."/>
            <person name="Salamov A."/>
            <person name="Andreopoulos B."/>
            <person name="Baker S."/>
            <person name="Barry K."/>
            <person name="Bills G."/>
            <person name="Bluhm B."/>
            <person name="Cannon C."/>
            <person name="Castanera R."/>
            <person name="Culley D."/>
            <person name="Daum C."/>
            <person name="Ezra D."/>
            <person name="Gonzalez J."/>
            <person name="Henrissat B."/>
            <person name="Kuo A."/>
            <person name="Liang C."/>
            <person name="Lipzen A."/>
            <person name="Lutzoni F."/>
            <person name="Magnuson J."/>
            <person name="Mondo S."/>
            <person name="Nolan M."/>
            <person name="Ohm R."/>
            <person name="Pangilinan J."/>
            <person name="Park H.-J."/>
            <person name="Ramirez L."/>
            <person name="Alfaro M."/>
            <person name="Sun H."/>
            <person name="Tritt A."/>
            <person name="Yoshinaga Y."/>
            <person name="Zwiers L.-H."/>
            <person name="Turgeon B."/>
            <person name="Goodwin S."/>
            <person name="Spatafora J."/>
            <person name="Crous P."/>
            <person name="Grigoriev I."/>
        </authorList>
    </citation>
    <scope>NUCLEOTIDE SEQUENCE</scope>
    <source>
        <strain evidence="8">CBS 133067</strain>
    </source>
</reference>
<accession>A0A9P4I9F3</accession>
<comment type="similarity">
    <text evidence="2">Belongs to the major facilitator superfamily. Sugar transporter (TC 2.A.1.1) family.</text>
</comment>
<dbReference type="OrthoDB" id="6133115at2759"/>
<evidence type="ECO:0000256" key="6">
    <source>
        <dbReference type="SAM" id="Phobius"/>
    </source>
</evidence>
<dbReference type="InterPro" id="IPR050360">
    <property type="entry name" value="MFS_Sugar_Transporters"/>
</dbReference>
<evidence type="ECO:0000256" key="5">
    <source>
        <dbReference type="ARBA" id="ARBA00023136"/>
    </source>
</evidence>
<feature type="transmembrane region" description="Helical" evidence="6">
    <location>
        <begin position="388"/>
        <end position="410"/>
    </location>
</feature>
<dbReference type="PANTHER" id="PTHR48022">
    <property type="entry name" value="PLASTIDIC GLUCOSE TRANSPORTER 4"/>
    <property type="match status" value="1"/>
</dbReference>
<feature type="transmembrane region" description="Helical" evidence="6">
    <location>
        <begin position="129"/>
        <end position="152"/>
    </location>
</feature>
<evidence type="ECO:0000313" key="9">
    <source>
        <dbReference type="Proteomes" id="UP000799772"/>
    </source>
</evidence>
<dbReference type="FunFam" id="1.20.1250.20:FF:000117">
    <property type="entry name" value="MFS hexose transporter"/>
    <property type="match status" value="1"/>
</dbReference>
<feature type="transmembrane region" description="Helical" evidence="6">
    <location>
        <begin position="107"/>
        <end position="123"/>
    </location>
</feature>
<dbReference type="SUPFAM" id="SSF103473">
    <property type="entry name" value="MFS general substrate transporter"/>
    <property type="match status" value="1"/>
</dbReference>
<feature type="transmembrane region" description="Helical" evidence="6">
    <location>
        <begin position="287"/>
        <end position="309"/>
    </location>
</feature>
<keyword evidence="5 6" id="KW-0472">Membrane</keyword>
<evidence type="ECO:0000256" key="1">
    <source>
        <dbReference type="ARBA" id="ARBA00004141"/>
    </source>
</evidence>
<feature type="transmembrane region" description="Helical" evidence="6">
    <location>
        <begin position="422"/>
        <end position="441"/>
    </location>
</feature>
<dbReference type="Pfam" id="PF00083">
    <property type="entry name" value="Sugar_tr"/>
    <property type="match status" value="1"/>
</dbReference>
<keyword evidence="3 6" id="KW-0812">Transmembrane</keyword>
<feature type="transmembrane region" description="Helical" evidence="6">
    <location>
        <begin position="164"/>
        <end position="183"/>
    </location>
</feature>
<comment type="subcellular location">
    <subcellularLocation>
        <location evidence="1">Membrane</location>
        <topology evidence="1">Multi-pass membrane protein</topology>
    </subcellularLocation>
</comment>
<evidence type="ECO:0000256" key="4">
    <source>
        <dbReference type="ARBA" id="ARBA00022989"/>
    </source>
</evidence>
<dbReference type="GO" id="GO:0005351">
    <property type="term" value="F:carbohydrate:proton symporter activity"/>
    <property type="evidence" value="ECO:0007669"/>
    <property type="project" value="TreeGrafter"/>
</dbReference>
<gene>
    <name evidence="8" type="ORF">NA57DRAFT_78083</name>
</gene>
<dbReference type="InterPro" id="IPR005828">
    <property type="entry name" value="MFS_sugar_transport-like"/>
</dbReference>
<comment type="caution">
    <text evidence="8">The sequence shown here is derived from an EMBL/GenBank/DDBJ whole genome shotgun (WGS) entry which is preliminary data.</text>
</comment>
<proteinExistence type="inferred from homology"/>
<dbReference type="Gene3D" id="1.20.1250.20">
    <property type="entry name" value="MFS general substrate transporter like domains"/>
    <property type="match status" value="1"/>
</dbReference>
<organism evidence="8 9">
    <name type="scientific">Rhizodiscina lignyota</name>
    <dbReference type="NCBI Taxonomy" id="1504668"/>
    <lineage>
        <taxon>Eukaryota</taxon>
        <taxon>Fungi</taxon>
        <taxon>Dikarya</taxon>
        <taxon>Ascomycota</taxon>
        <taxon>Pezizomycotina</taxon>
        <taxon>Dothideomycetes</taxon>
        <taxon>Pleosporomycetidae</taxon>
        <taxon>Aulographales</taxon>
        <taxon>Rhizodiscinaceae</taxon>
        <taxon>Rhizodiscina</taxon>
    </lineage>
</organism>
<dbReference type="PROSITE" id="PS50850">
    <property type="entry name" value="MFS"/>
    <property type="match status" value="1"/>
</dbReference>
<name>A0A9P4I9F3_9PEZI</name>
<dbReference type="PANTHER" id="PTHR48022:SF64">
    <property type="entry name" value="MAJOR FACILITATOR SUPERFAMILY (MFS) PROFILE DOMAIN-CONTAINING PROTEIN"/>
    <property type="match status" value="1"/>
</dbReference>
<dbReference type="Proteomes" id="UP000799772">
    <property type="component" value="Unassembled WGS sequence"/>
</dbReference>
<keyword evidence="9" id="KW-1185">Reference proteome</keyword>
<dbReference type="EMBL" id="ML978129">
    <property type="protein sequence ID" value="KAF2096479.1"/>
    <property type="molecule type" value="Genomic_DNA"/>
</dbReference>
<feature type="domain" description="Major facilitator superfamily (MFS) profile" evidence="7">
    <location>
        <begin position="39"/>
        <end position="476"/>
    </location>
</feature>